<dbReference type="WBParaSite" id="ECPE_0001479801-mRNA-1">
    <property type="protein sequence ID" value="ECPE_0001479801-mRNA-1"/>
    <property type="gene ID" value="ECPE_0001479801"/>
</dbReference>
<feature type="repeat" description="HEAT" evidence="1">
    <location>
        <begin position="230"/>
        <end position="268"/>
    </location>
</feature>
<dbReference type="GO" id="GO:0016887">
    <property type="term" value="F:ATP hydrolysis activity"/>
    <property type="evidence" value="ECO:0007669"/>
    <property type="project" value="InterPro"/>
</dbReference>
<gene>
    <name evidence="4" type="ORF">ECPE_LOCUS14758</name>
</gene>
<dbReference type="PANTHER" id="PTHR36498">
    <property type="entry name" value="TATA-BINDING PROTEIN-ASSOCIATED FACTOR 172"/>
    <property type="match status" value="1"/>
</dbReference>
<dbReference type="Proteomes" id="UP000272942">
    <property type="component" value="Unassembled WGS sequence"/>
</dbReference>
<evidence type="ECO:0000256" key="2">
    <source>
        <dbReference type="SAM" id="MobiDB-lite"/>
    </source>
</evidence>
<name>A0A183B6C3_9TREM</name>
<proteinExistence type="predicted"/>
<dbReference type="PROSITE" id="PS50077">
    <property type="entry name" value="HEAT_REPEAT"/>
    <property type="match status" value="1"/>
</dbReference>
<evidence type="ECO:0000259" key="3">
    <source>
        <dbReference type="PROSITE" id="PS51192"/>
    </source>
</evidence>
<reference evidence="6" key="1">
    <citation type="submission" date="2016-06" db="UniProtKB">
        <authorList>
            <consortium name="WormBaseParasite"/>
        </authorList>
    </citation>
    <scope>IDENTIFICATION</scope>
</reference>
<sequence>MVSTTLFFLADAISRMGEIRISKPDEEVVCTGLLTLSTCIPVLLPHLNSTLEPGHSTELFPMTFDQIVYLGVLTTALRSTIMRALGAKLLASLTMAQPVETLNLLLPLFLDYLEPVVSNSPATVKKSASSSVDTSDSEVSTNVSSSAPPACTGTLEALTAIVEHVSQTSAADSIPASWIELDQTDPLASPDSRGPRPGNAVDQPDAGVADLSEPKLSPLLTSFLPYIVVLVPPVLRLLADPDSTIRVLASRLFTSLLTLFPLESSLPDPPGMSEALSLARAMKRQFIDSLLHPDRIQTYNLPIPIRAKLRGYQQDGVNWLSFLNRYGLNGILCDDLGLGKTLQTLCILAGSHHELKQKHKTRREVRSLVICPSTLCGHWLHEVEQFVRPCDLSPIVYTGGPTVRINLQTQILDHNLVIASYDLVRNDISFFQ</sequence>
<evidence type="ECO:0000256" key="1">
    <source>
        <dbReference type="PROSITE-ProRule" id="PRU00103"/>
    </source>
</evidence>
<evidence type="ECO:0000313" key="5">
    <source>
        <dbReference type="Proteomes" id="UP000272942"/>
    </source>
</evidence>
<dbReference type="AlphaFoldDB" id="A0A183B6C3"/>
<accession>A0A183B6C3</accession>
<dbReference type="GO" id="GO:0017025">
    <property type="term" value="F:TBP-class protein binding"/>
    <property type="evidence" value="ECO:0007669"/>
    <property type="project" value="InterPro"/>
</dbReference>
<dbReference type="InterPro" id="IPR016024">
    <property type="entry name" value="ARM-type_fold"/>
</dbReference>
<dbReference type="Gene3D" id="3.40.50.10810">
    <property type="entry name" value="Tandem AAA-ATPase domain"/>
    <property type="match status" value="1"/>
</dbReference>
<keyword evidence="5" id="KW-1185">Reference proteome</keyword>
<feature type="region of interest" description="Disordered" evidence="2">
    <location>
        <begin position="184"/>
        <end position="208"/>
    </location>
</feature>
<dbReference type="InterPro" id="IPR038718">
    <property type="entry name" value="SNF2-like_sf"/>
</dbReference>
<dbReference type="InterPro" id="IPR044972">
    <property type="entry name" value="Mot1"/>
</dbReference>
<dbReference type="SUPFAM" id="SSF48371">
    <property type="entry name" value="ARM repeat"/>
    <property type="match status" value="1"/>
</dbReference>
<dbReference type="Pfam" id="PF00176">
    <property type="entry name" value="SNF2-rel_dom"/>
    <property type="match status" value="1"/>
</dbReference>
<feature type="domain" description="Helicase ATP-binding" evidence="3">
    <location>
        <begin position="321"/>
        <end position="432"/>
    </location>
</feature>
<dbReference type="OrthoDB" id="6285510at2759"/>
<dbReference type="SUPFAM" id="SSF52540">
    <property type="entry name" value="P-loop containing nucleoside triphosphate hydrolases"/>
    <property type="match status" value="1"/>
</dbReference>
<dbReference type="PANTHER" id="PTHR36498:SF1">
    <property type="entry name" value="TATA-BINDING PROTEIN-ASSOCIATED FACTOR 172"/>
    <property type="match status" value="1"/>
</dbReference>
<dbReference type="PROSITE" id="PS51192">
    <property type="entry name" value="HELICASE_ATP_BIND_1"/>
    <property type="match status" value="1"/>
</dbReference>
<feature type="compositionally biased region" description="Low complexity" evidence="2">
    <location>
        <begin position="123"/>
        <end position="148"/>
    </location>
</feature>
<feature type="region of interest" description="Disordered" evidence="2">
    <location>
        <begin position="123"/>
        <end position="149"/>
    </location>
</feature>
<dbReference type="GO" id="GO:0005524">
    <property type="term" value="F:ATP binding"/>
    <property type="evidence" value="ECO:0007669"/>
    <property type="project" value="InterPro"/>
</dbReference>
<dbReference type="EMBL" id="UZAN01058459">
    <property type="protein sequence ID" value="VDP92030.1"/>
    <property type="molecule type" value="Genomic_DNA"/>
</dbReference>
<dbReference type="GO" id="GO:0003677">
    <property type="term" value="F:DNA binding"/>
    <property type="evidence" value="ECO:0007669"/>
    <property type="project" value="InterPro"/>
</dbReference>
<dbReference type="InterPro" id="IPR027417">
    <property type="entry name" value="P-loop_NTPase"/>
</dbReference>
<dbReference type="InterPro" id="IPR000330">
    <property type="entry name" value="SNF2_N"/>
</dbReference>
<reference evidence="4 5" key="2">
    <citation type="submission" date="2018-11" db="EMBL/GenBank/DDBJ databases">
        <authorList>
            <consortium name="Pathogen Informatics"/>
        </authorList>
    </citation>
    <scope>NUCLEOTIDE SEQUENCE [LARGE SCALE GENOMIC DNA]</scope>
    <source>
        <strain evidence="4 5">Egypt</strain>
    </source>
</reference>
<evidence type="ECO:0000313" key="4">
    <source>
        <dbReference type="EMBL" id="VDP92030.1"/>
    </source>
</evidence>
<evidence type="ECO:0000313" key="6">
    <source>
        <dbReference type="WBParaSite" id="ECPE_0001479801-mRNA-1"/>
    </source>
</evidence>
<protein>
    <submittedName>
        <fullName evidence="6">Helicase ATP-binding domain-containing protein</fullName>
    </submittedName>
</protein>
<dbReference type="InterPro" id="IPR014001">
    <property type="entry name" value="Helicase_ATP-bd"/>
</dbReference>
<dbReference type="InterPro" id="IPR021133">
    <property type="entry name" value="HEAT_type_2"/>
</dbReference>
<organism evidence="6">
    <name type="scientific">Echinostoma caproni</name>
    <dbReference type="NCBI Taxonomy" id="27848"/>
    <lineage>
        <taxon>Eukaryota</taxon>
        <taxon>Metazoa</taxon>
        <taxon>Spiralia</taxon>
        <taxon>Lophotrochozoa</taxon>
        <taxon>Platyhelminthes</taxon>
        <taxon>Trematoda</taxon>
        <taxon>Digenea</taxon>
        <taxon>Plagiorchiida</taxon>
        <taxon>Echinostomata</taxon>
        <taxon>Echinostomatoidea</taxon>
        <taxon>Echinostomatidae</taxon>
        <taxon>Echinostoma</taxon>
    </lineage>
</organism>